<organism evidence="4">
    <name type="scientific">uncultured Armatimonadetes bacterium</name>
    <dbReference type="NCBI Taxonomy" id="157466"/>
    <lineage>
        <taxon>Bacteria</taxon>
        <taxon>Bacillati</taxon>
        <taxon>Armatimonadota</taxon>
        <taxon>environmental samples</taxon>
    </lineage>
</organism>
<keyword evidence="2" id="KW-1133">Transmembrane helix</keyword>
<dbReference type="AlphaFoldDB" id="A0A6J4IQB0"/>
<feature type="domain" description="DUF4349" evidence="3">
    <location>
        <begin position="74"/>
        <end position="285"/>
    </location>
</feature>
<keyword evidence="2" id="KW-0472">Membrane</keyword>
<dbReference type="InterPro" id="IPR025645">
    <property type="entry name" value="DUF4349"/>
</dbReference>
<evidence type="ECO:0000256" key="1">
    <source>
        <dbReference type="SAM" id="MobiDB-lite"/>
    </source>
</evidence>
<reference evidence="4" key="1">
    <citation type="submission" date="2020-02" db="EMBL/GenBank/DDBJ databases">
        <authorList>
            <person name="Meier V. D."/>
        </authorList>
    </citation>
    <scope>NUCLEOTIDE SEQUENCE</scope>
    <source>
        <strain evidence="4">AVDCRST_MAG63</strain>
    </source>
</reference>
<evidence type="ECO:0000259" key="3">
    <source>
        <dbReference type="Pfam" id="PF14257"/>
    </source>
</evidence>
<feature type="transmembrane region" description="Helical" evidence="2">
    <location>
        <begin position="263"/>
        <end position="289"/>
    </location>
</feature>
<name>A0A6J4IQB0_9BACT</name>
<accession>A0A6J4IQB0</accession>
<feature type="region of interest" description="Disordered" evidence="1">
    <location>
        <begin position="41"/>
        <end position="62"/>
    </location>
</feature>
<dbReference type="Pfam" id="PF14257">
    <property type="entry name" value="DUF4349"/>
    <property type="match status" value="1"/>
</dbReference>
<sequence length="303" mass="32878">MSSTGNGAGRRTRTRLLALIAGGLLLAAGCAMPQARRASTEVSGKEAAGGPSTAAPGRAHSGPATVQNVALLPRKIIYTAEVELVAESLSVVARDLAELVKARGGYVAETDIGGETESPRQGRWKVRVPVEQFEAFMAGVTRLGEVRTTRTDSQDVSEEFYDLDARIKNKKIEEARLLEHLQRTTAKLQDILAVERELSRVRGEIERMEGRLRVLANLSDLTTVTITIQEIKDYVAPKPPTFATQIGRTLAESLGQLRDFGKALVLIAIALLPWLVVAALVAFPVRLLVRRVRSARATKARPV</sequence>
<evidence type="ECO:0000313" key="4">
    <source>
        <dbReference type="EMBL" id="CAA9256113.1"/>
    </source>
</evidence>
<keyword evidence="2" id="KW-0812">Transmembrane</keyword>
<gene>
    <name evidence="4" type="ORF">AVDCRST_MAG63-2185</name>
</gene>
<proteinExistence type="predicted"/>
<dbReference type="EMBL" id="CADCTO010000280">
    <property type="protein sequence ID" value="CAA9256113.1"/>
    <property type="molecule type" value="Genomic_DNA"/>
</dbReference>
<evidence type="ECO:0000256" key="2">
    <source>
        <dbReference type="SAM" id="Phobius"/>
    </source>
</evidence>
<protein>
    <recommendedName>
        <fullName evidence="3">DUF4349 domain-containing protein</fullName>
    </recommendedName>
</protein>